<gene>
    <name evidence="1" type="ORF">PIB30_080973</name>
</gene>
<feature type="non-terminal residue" evidence="1">
    <location>
        <position position="1"/>
    </location>
</feature>
<accession>A0ABU6WSQ5</accession>
<dbReference type="Proteomes" id="UP001341840">
    <property type="component" value="Unassembled WGS sequence"/>
</dbReference>
<comment type="caution">
    <text evidence="1">The sequence shown here is derived from an EMBL/GenBank/DDBJ whole genome shotgun (WGS) entry which is preliminary data.</text>
</comment>
<evidence type="ECO:0000313" key="2">
    <source>
        <dbReference type="Proteomes" id="UP001341840"/>
    </source>
</evidence>
<dbReference type="EMBL" id="JASCZI010182438">
    <property type="protein sequence ID" value="MED6187901.1"/>
    <property type="molecule type" value="Genomic_DNA"/>
</dbReference>
<organism evidence="1 2">
    <name type="scientific">Stylosanthes scabra</name>
    <dbReference type="NCBI Taxonomy" id="79078"/>
    <lineage>
        <taxon>Eukaryota</taxon>
        <taxon>Viridiplantae</taxon>
        <taxon>Streptophyta</taxon>
        <taxon>Embryophyta</taxon>
        <taxon>Tracheophyta</taxon>
        <taxon>Spermatophyta</taxon>
        <taxon>Magnoliopsida</taxon>
        <taxon>eudicotyledons</taxon>
        <taxon>Gunneridae</taxon>
        <taxon>Pentapetalae</taxon>
        <taxon>rosids</taxon>
        <taxon>fabids</taxon>
        <taxon>Fabales</taxon>
        <taxon>Fabaceae</taxon>
        <taxon>Papilionoideae</taxon>
        <taxon>50 kb inversion clade</taxon>
        <taxon>dalbergioids sensu lato</taxon>
        <taxon>Dalbergieae</taxon>
        <taxon>Pterocarpus clade</taxon>
        <taxon>Stylosanthes</taxon>
    </lineage>
</organism>
<name>A0ABU6WSQ5_9FABA</name>
<evidence type="ECO:0000313" key="1">
    <source>
        <dbReference type="EMBL" id="MED6187901.1"/>
    </source>
</evidence>
<protein>
    <submittedName>
        <fullName evidence="1">Uncharacterized protein</fullName>
    </submittedName>
</protein>
<reference evidence="1 2" key="1">
    <citation type="journal article" date="2023" name="Plants (Basel)">
        <title>Bridging the Gap: Combining Genomics and Transcriptomics Approaches to Understand Stylosanthes scabra, an Orphan Legume from the Brazilian Caatinga.</title>
        <authorList>
            <person name="Ferreira-Neto J.R.C."/>
            <person name="da Silva M.D."/>
            <person name="Binneck E."/>
            <person name="de Melo N.F."/>
            <person name="da Silva R.H."/>
            <person name="de Melo A.L.T.M."/>
            <person name="Pandolfi V."/>
            <person name="Bustamante F.O."/>
            <person name="Brasileiro-Vidal A.C."/>
            <person name="Benko-Iseppon A.M."/>
        </authorList>
    </citation>
    <scope>NUCLEOTIDE SEQUENCE [LARGE SCALE GENOMIC DNA]</scope>
    <source>
        <tissue evidence="1">Leaves</tissue>
    </source>
</reference>
<keyword evidence="2" id="KW-1185">Reference proteome</keyword>
<proteinExistence type="predicted"/>
<sequence>LMSEPQLSHGVAPSGVPVHRHDLLSVTVSSNRIKPTAVHPRKLCSSFVDSLQGVTPVVVIDLFFVHQVAARRHCGFLLAVHFVVFRGAMELN</sequence>